<protein>
    <submittedName>
        <fullName evidence="1">Uncharacterized protein</fullName>
    </submittedName>
</protein>
<accession>A0A351RBC3</accession>
<name>A0A351RBC3_9PROT</name>
<dbReference type="EMBL" id="DNAA01000175">
    <property type="protein sequence ID" value="HBA09344.1"/>
    <property type="molecule type" value="Genomic_DNA"/>
</dbReference>
<sequence>MSLLGQMKLQAQQSLEEKNNQVKLSADSLALRNAKLKEVFDYWREFSELIRVIEPDFSHVISLPSIGDLSGLKVSEPFAEYRYRLLSNETFSDDISHVSLFYFYKAPQVFKFERELGIAQRIKDVLWRYGIVHTAEDVKNEHARVAAVSFIIPWQVKGSIFVTPLPDSNVLHFSLKNIAKLGEMELEMPFDQVDATFLDELSKLLLGQENSFWKLAKF</sequence>
<evidence type="ECO:0000313" key="2">
    <source>
        <dbReference type="Proteomes" id="UP000264313"/>
    </source>
</evidence>
<proteinExistence type="predicted"/>
<evidence type="ECO:0000313" key="1">
    <source>
        <dbReference type="EMBL" id="HBA09344.1"/>
    </source>
</evidence>
<dbReference type="AlphaFoldDB" id="A0A351RBC3"/>
<dbReference type="STRING" id="1132855.GCA_000384255_00708"/>
<organism evidence="1 2">
    <name type="scientific">Methylotenera mobilis</name>
    <dbReference type="NCBI Taxonomy" id="359408"/>
    <lineage>
        <taxon>Bacteria</taxon>
        <taxon>Pseudomonadati</taxon>
        <taxon>Pseudomonadota</taxon>
        <taxon>Betaproteobacteria</taxon>
        <taxon>Nitrosomonadales</taxon>
        <taxon>Methylophilaceae</taxon>
        <taxon>Methylotenera</taxon>
    </lineage>
</organism>
<reference evidence="1 2" key="1">
    <citation type="journal article" date="2018" name="Nat. Biotechnol.">
        <title>A standardized bacterial taxonomy based on genome phylogeny substantially revises the tree of life.</title>
        <authorList>
            <person name="Parks D.H."/>
            <person name="Chuvochina M."/>
            <person name="Waite D.W."/>
            <person name="Rinke C."/>
            <person name="Skarshewski A."/>
            <person name="Chaumeil P.A."/>
            <person name="Hugenholtz P."/>
        </authorList>
    </citation>
    <scope>NUCLEOTIDE SEQUENCE [LARGE SCALE GENOMIC DNA]</scope>
    <source>
        <strain evidence="1">UBA9958</strain>
    </source>
</reference>
<comment type="caution">
    <text evidence="1">The sequence shown here is derived from an EMBL/GenBank/DDBJ whole genome shotgun (WGS) entry which is preliminary data.</text>
</comment>
<gene>
    <name evidence="1" type="ORF">DCW48_07145</name>
</gene>
<dbReference type="Proteomes" id="UP000264313">
    <property type="component" value="Unassembled WGS sequence"/>
</dbReference>